<name>A0AAW4R3S1_BACCE</name>
<evidence type="ECO:0000313" key="1">
    <source>
        <dbReference type="EMBL" id="MBY0039529.1"/>
    </source>
</evidence>
<dbReference type="EMBL" id="JACLPZ010000036">
    <property type="protein sequence ID" value="MBY0039529.1"/>
    <property type="molecule type" value="Genomic_DNA"/>
</dbReference>
<dbReference type="AlphaFoldDB" id="A0AAW4R3S1"/>
<dbReference type="Proteomes" id="UP001197806">
    <property type="component" value="Unassembled WGS sequence"/>
</dbReference>
<evidence type="ECO:0008006" key="3">
    <source>
        <dbReference type="Google" id="ProtNLM"/>
    </source>
</evidence>
<gene>
    <name evidence="1" type="ORF">H7U08_23765</name>
</gene>
<evidence type="ECO:0000313" key="2">
    <source>
        <dbReference type="Proteomes" id="UP001197806"/>
    </source>
</evidence>
<reference evidence="1" key="1">
    <citation type="submission" date="2020-08" db="EMBL/GenBank/DDBJ databases">
        <title>Fungal Genomes of the International Space Station.</title>
        <authorList>
            <person name="Seuylemezian A."/>
            <person name="Singh N.K."/>
            <person name="Wood J."/>
            <person name="Venkateswaran K."/>
        </authorList>
    </citation>
    <scope>NUCLEOTIDE SEQUENCE</scope>
    <source>
        <strain evidence="1">I2-B2</strain>
    </source>
</reference>
<dbReference type="RefSeq" id="WP_098300561.1">
    <property type="nucleotide sequence ID" value="NZ_JACLPZ010000036.1"/>
</dbReference>
<organism evidence="1 2">
    <name type="scientific">Bacillus cereus</name>
    <dbReference type="NCBI Taxonomy" id="1396"/>
    <lineage>
        <taxon>Bacteria</taxon>
        <taxon>Bacillati</taxon>
        <taxon>Bacillota</taxon>
        <taxon>Bacilli</taxon>
        <taxon>Bacillales</taxon>
        <taxon>Bacillaceae</taxon>
        <taxon>Bacillus</taxon>
        <taxon>Bacillus cereus group</taxon>
    </lineage>
</organism>
<sequence>MTGSGNRIYIAKDDELSSVKGSTLQSDLNVESSFGWGNATFMSSWGDHVFFITEEANRFKNSEQSYSSYNDYNHYNFQYVLPSAPYYYRSNYYPYYPYYPYYSNY</sequence>
<protein>
    <recommendedName>
        <fullName evidence="3">Group-specific protein</fullName>
    </recommendedName>
</protein>
<accession>A0AAW4R3S1</accession>
<comment type="caution">
    <text evidence="1">The sequence shown here is derived from an EMBL/GenBank/DDBJ whole genome shotgun (WGS) entry which is preliminary data.</text>
</comment>
<proteinExistence type="predicted"/>